<dbReference type="Pfam" id="PF14302">
    <property type="entry name" value="DUF4377"/>
    <property type="match status" value="1"/>
</dbReference>
<dbReference type="HOGENOM" id="CLU_1871038_0_0_10"/>
<evidence type="ECO:0000313" key="3">
    <source>
        <dbReference type="EMBL" id="EGF58140.1"/>
    </source>
</evidence>
<accession>F3PRT9</accession>
<gene>
    <name evidence="3" type="ORF">HMPREF9446_01441</name>
</gene>
<reference evidence="3 4" key="1">
    <citation type="submission" date="2011-02" db="EMBL/GenBank/DDBJ databases">
        <authorList>
            <person name="Weinstock G."/>
            <person name="Sodergren E."/>
            <person name="Clifton S."/>
            <person name="Fulton L."/>
            <person name="Fulton B."/>
            <person name="Courtney L."/>
            <person name="Fronick C."/>
            <person name="Harrison M."/>
            <person name="Strong C."/>
            <person name="Farmer C."/>
            <person name="Delahaunty K."/>
            <person name="Markovic C."/>
            <person name="Hall O."/>
            <person name="Minx P."/>
            <person name="Tomlinson C."/>
            <person name="Mitreva M."/>
            <person name="Hou S."/>
            <person name="Chen J."/>
            <person name="Wollam A."/>
            <person name="Pepin K.H."/>
            <person name="Johnson M."/>
            <person name="Bhonagiri V."/>
            <person name="Zhang X."/>
            <person name="Suruliraj S."/>
            <person name="Warren W."/>
            <person name="Chinwalla A."/>
            <person name="Mardis E.R."/>
            <person name="Wilson R.K."/>
        </authorList>
    </citation>
    <scope>NUCLEOTIDE SEQUENCE [LARGE SCALE GENOMIC DNA]</scope>
    <source>
        <strain evidence="3 4">YIT 12057</strain>
    </source>
</reference>
<comment type="caution">
    <text evidence="3">The sequence shown here is derived from an EMBL/GenBank/DDBJ whole genome shotgun (WGS) entry which is preliminary data.</text>
</comment>
<keyword evidence="1" id="KW-0732">Signal</keyword>
<dbReference type="AlphaFoldDB" id="F3PRT9"/>
<proteinExistence type="predicted"/>
<evidence type="ECO:0000256" key="1">
    <source>
        <dbReference type="SAM" id="SignalP"/>
    </source>
</evidence>
<dbReference type="Proteomes" id="UP000003416">
    <property type="component" value="Unassembled WGS sequence"/>
</dbReference>
<organism evidence="3 4">
    <name type="scientific">Bacteroides fluxus YIT 12057</name>
    <dbReference type="NCBI Taxonomy" id="763034"/>
    <lineage>
        <taxon>Bacteria</taxon>
        <taxon>Pseudomonadati</taxon>
        <taxon>Bacteroidota</taxon>
        <taxon>Bacteroidia</taxon>
        <taxon>Bacteroidales</taxon>
        <taxon>Bacteroidaceae</taxon>
        <taxon>Bacteroides</taxon>
    </lineage>
</organism>
<name>F3PRT9_9BACE</name>
<dbReference type="STRING" id="763034.HMPREF9446_01441"/>
<dbReference type="EMBL" id="AFBN01000025">
    <property type="protein sequence ID" value="EGF58140.1"/>
    <property type="molecule type" value="Genomic_DNA"/>
</dbReference>
<dbReference type="InterPro" id="IPR025485">
    <property type="entry name" value="DUF4377"/>
</dbReference>
<evidence type="ECO:0000313" key="4">
    <source>
        <dbReference type="Proteomes" id="UP000003416"/>
    </source>
</evidence>
<protein>
    <recommendedName>
        <fullName evidence="2">DUF4377 domain-containing protein</fullName>
    </recommendedName>
</protein>
<feature type="chain" id="PRO_5003299970" description="DUF4377 domain-containing protein" evidence="1">
    <location>
        <begin position="29"/>
        <end position="138"/>
    </location>
</feature>
<feature type="domain" description="DUF4377" evidence="2">
    <location>
        <begin position="64"/>
        <end position="117"/>
    </location>
</feature>
<sequence>MKQQITNSTTMKKLLYLLLIMLMLPLGGCGDDEKENYGGTYRMIVASEKRIVPVYDNVGNLVLKSCCMIKSKEYFNYDNWYPLTEAIIGFDYEEGYEYVIEVNWYADKEVMDGGSYTELSKIIAKTKKTSTGLPENEK</sequence>
<evidence type="ECO:0000259" key="2">
    <source>
        <dbReference type="Pfam" id="PF14302"/>
    </source>
</evidence>
<keyword evidence="4" id="KW-1185">Reference proteome</keyword>
<feature type="signal peptide" evidence="1">
    <location>
        <begin position="1"/>
        <end position="28"/>
    </location>
</feature>